<dbReference type="KEGG" id="ang:An18g01470"/>
<proteinExistence type="inferred from homology"/>
<evidence type="ECO:0000256" key="4">
    <source>
        <dbReference type="ARBA" id="ARBA00022827"/>
    </source>
</evidence>
<dbReference type="SUPFAM" id="SSF51905">
    <property type="entry name" value="FAD/NAD(P)-binding domain"/>
    <property type="match status" value="1"/>
</dbReference>
<dbReference type="RefSeq" id="XP_059604987.1">
    <property type="nucleotide sequence ID" value="XM_059745595.1"/>
</dbReference>
<dbReference type="AlphaFoldDB" id="A0AAJ8E2V7"/>
<evidence type="ECO:0008006" key="6">
    <source>
        <dbReference type="Google" id="ProtNLM"/>
    </source>
</evidence>
<dbReference type="VEuPathDB" id="FungiDB:An18g01470"/>
<reference evidence="5" key="1">
    <citation type="submission" date="2025-02" db="EMBL/GenBank/DDBJ databases">
        <authorList>
            <consortium name="NCBI Genome Project"/>
        </authorList>
    </citation>
    <scope>NUCLEOTIDE SEQUENCE</scope>
</reference>
<evidence type="ECO:0000256" key="2">
    <source>
        <dbReference type="ARBA" id="ARBA00010139"/>
    </source>
</evidence>
<protein>
    <recommendedName>
        <fullName evidence="6">L-ornithine N(5)-oxygenase</fullName>
    </recommendedName>
</protein>
<reference evidence="5" key="2">
    <citation type="submission" date="2025-08" db="UniProtKB">
        <authorList>
            <consortium name="RefSeq"/>
        </authorList>
    </citation>
    <scope>IDENTIFICATION</scope>
</reference>
<dbReference type="InterPro" id="IPR036188">
    <property type="entry name" value="FAD/NAD-bd_sf"/>
</dbReference>
<comment type="similarity">
    <text evidence="2">Belongs to the FAD-binding monooxygenase family.</text>
</comment>
<organism evidence="5">
    <name type="scientific">Aspergillus niger</name>
    <dbReference type="NCBI Taxonomy" id="5061"/>
    <lineage>
        <taxon>Eukaryota</taxon>
        <taxon>Fungi</taxon>
        <taxon>Dikarya</taxon>
        <taxon>Ascomycota</taxon>
        <taxon>Pezizomycotina</taxon>
        <taxon>Eurotiomycetes</taxon>
        <taxon>Eurotiomycetidae</taxon>
        <taxon>Eurotiales</taxon>
        <taxon>Aspergillaceae</taxon>
        <taxon>Aspergillus</taxon>
        <taxon>Aspergillus subgen. Circumdati</taxon>
    </lineage>
</organism>
<gene>
    <name evidence="5" type="ORF">An18g01470</name>
</gene>
<dbReference type="PANTHER" id="PTHR42877:SF5">
    <property type="entry name" value="L-ORNITHINE N(5)-MONOOXYGENASE-RELATED"/>
    <property type="match status" value="1"/>
</dbReference>
<dbReference type="GeneID" id="4989707"/>
<dbReference type="Pfam" id="PF13450">
    <property type="entry name" value="NAD_binding_8"/>
    <property type="match status" value="1"/>
</dbReference>
<evidence type="ECO:0000256" key="3">
    <source>
        <dbReference type="ARBA" id="ARBA00022630"/>
    </source>
</evidence>
<dbReference type="InterPro" id="IPR051209">
    <property type="entry name" value="FAD-bind_Monooxygenase_sf"/>
</dbReference>
<comment type="cofactor">
    <cofactor evidence="1">
        <name>FAD</name>
        <dbReference type="ChEBI" id="CHEBI:57692"/>
    </cofactor>
</comment>
<accession>A0AAJ8E2V7</accession>
<keyword evidence="4" id="KW-0274">FAD</keyword>
<dbReference type="Gene3D" id="3.50.50.60">
    <property type="entry name" value="FAD/NAD(P)-binding domain"/>
    <property type="match status" value="1"/>
</dbReference>
<evidence type="ECO:0000313" key="5">
    <source>
        <dbReference type="RefSeq" id="XP_059604987.1"/>
    </source>
</evidence>
<dbReference type="PANTHER" id="PTHR42877">
    <property type="entry name" value="L-ORNITHINE N(5)-MONOOXYGENASE-RELATED"/>
    <property type="match status" value="1"/>
</dbReference>
<name>A0AAJ8E2V7_ASPNG</name>
<evidence type="ECO:0000256" key="1">
    <source>
        <dbReference type="ARBA" id="ARBA00001974"/>
    </source>
</evidence>
<keyword evidence="3" id="KW-0285">Flavoprotein</keyword>
<sequence>MANEQTCSPSINLNTHENMCKGRIQQRRYPATCNMLKKPRCVPHTQIELCTVLFAFSNMISASTTDTFTQVIIIGAGMSGLAMACQLKKQLCCEDFVIYDRAPSFGGTWYFNKCCGVDIPAAFYSFSFALYPQFTCFFPKQEEILQYIHGVADEFSVALKLVGHTEWEGADWQDSEQCWEVRLREIPSGRKFTRRCRILISAVGGLTNPKHVMLQGIERFQGNIVHTALWDQETAVAGKNVIVIGNGASATQFIPAIADDAASINQFIRHVRKCAPEEQYWSLLTPEYSIGCKRRVFDNDGYLKCLHRPNVDITNDPVVAVEEQSITTQSGKRFPADLIADVDLDYGRCLRLGSLSRSTMSTGEVVMGVRDKNIGTVSAAYKHLRRWPWRNFLTFSTFSDPTLAGAIHQLSIQLKVSVVIKQASEERFNTKLKSALRKTVFTNMCRSLPASTISLVRVLTVVEEKPSLSLL</sequence>